<dbReference type="Pfam" id="PF00756">
    <property type="entry name" value="Esterase"/>
    <property type="match status" value="1"/>
</dbReference>
<gene>
    <name evidence="1" type="ORF">ES692_17715</name>
</gene>
<keyword evidence="1" id="KW-0378">Hydrolase</keyword>
<dbReference type="GO" id="GO:0016787">
    <property type="term" value="F:hydrolase activity"/>
    <property type="evidence" value="ECO:0007669"/>
    <property type="project" value="UniProtKB-KW"/>
</dbReference>
<sequence>MKFIYLLFLPLLLSCSKDDNLEVIGVIEEFSLQSNIINDSYPIYVYLPENYSNDSSNQLIIGLDGDTRFNAIANLISDKTQNGSMPPSILISIGNNKNRNRDYTPTSYDHGTGGANNFYQFIKEELIPELESRYNLDPSNNKTLIGHSFGGLFTQYVMVQNRQDNPFNKFIAGGTSYWYDSGVIFEYEQNYANENIDLDVTFYNGMGTLEGGVMLASFEEMNERIDNRNYPNFKHKNELVEKSGHTGSAYTIFKKGLDYVFNN</sequence>
<dbReference type="STRING" id="1123037.GCA_000425305_03183"/>
<dbReference type="InterPro" id="IPR050583">
    <property type="entry name" value="Mycobacterial_A85_antigen"/>
</dbReference>
<evidence type="ECO:0000313" key="1">
    <source>
        <dbReference type="EMBL" id="TXE14892.1"/>
    </source>
</evidence>
<dbReference type="OrthoDB" id="9784036at2"/>
<keyword evidence="2" id="KW-1185">Reference proteome</keyword>
<accession>A0A5C7BAK0</accession>
<reference evidence="1 2" key="1">
    <citation type="submission" date="2019-08" db="EMBL/GenBank/DDBJ databases">
        <title>Genome of Psychroserpens burtonensis ACAM 167.</title>
        <authorList>
            <person name="Bowman J.P."/>
        </authorList>
    </citation>
    <scope>NUCLEOTIDE SEQUENCE [LARGE SCALE GENOMIC DNA]</scope>
    <source>
        <strain evidence="1 2">ACAM 167</strain>
    </source>
</reference>
<comment type="caution">
    <text evidence="1">The sequence shown here is derived from an EMBL/GenBank/DDBJ whole genome shotgun (WGS) entry which is preliminary data.</text>
</comment>
<dbReference type="Gene3D" id="3.40.50.1820">
    <property type="entry name" value="alpha/beta hydrolase"/>
    <property type="match status" value="1"/>
</dbReference>
<dbReference type="PANTHER" id="PTHR48098">
    <property type="entry name" value="ENTEROCHELIN ESTERASE-RELATED"/>
    <property type="match status" value="1"/>
</dbReference>
<dbReference type="AlphaFoldDB" id="A0A5C7BAK0"/>
<protein>
    <submittedName>
        <fullName evidence="1">Alpha/beta hydrolase</fullName>
    </submittedName>
</protein>
<evidence type="ECO:0000313" key="2">
    <source>
        <dbReference type="Proteomes" id="UP000321938"/>
    </source>
</evidence>
<dbReference type="EMBL" id="VOSB01000056">
    <property type="protein sequence ID" value="TXE14892.1"/>
    <property type="molecule type" value="Genomic_DNA"/>
</dbReference>
<dbReference type="PROSITE" id="PS51257">
    <property type="entry name" value="PROKAR_LIPOPROTEIN"/>
    <property type="match status" value="1"/>
</dbReference>
<dbReference type="RefSeq" id="WP_147232209.1">
    <property type="nucleotide sequence ID" value="NZ_VOSB01000056.1"/>
</dbReference>
<dbReference type="PANTHER" id="PTHR48098:SF6">
    <property type="entry name" value="FERRI-BACILLIBACTIN ESTERASE BESA"/>
    <property type="match status" value="1"/>
</dbReference>
<dbReference type="InterPro" id="IPR000801">
    <property type="entry name" value="Esterase-like"/>
</dbReference>
<organism evidence="1 2">
    <name type="scientific">Psychroserpens burtonensis</name>
    <dbReference type="NCBI Taxonomy" id="49278"/>
    <lineage>
        <taxon>Bacteria</taxon>
        <taxon>Pseudomonadati</taxon>
        <taxon>Bacteroidota</taxon>
        <taxon>Flavobacteriia</taxon>
        <taxon>Flavobacteriales</taxon>
        <taxon>Flavobacteriaceae</taxon>
        <taxon>Psychroserpens</taxon>
    </lineage>
</organism>
<proteinExistence type="predicted"/>
<dbReference type="Proteomes" id="UP000321938">
    <property type="component" value="Unassembled WGS sequence"/>
</dbReference>
<name>A0A5C7BAK0_9FLAO</name>
<dbReference type="InterPro" id="IPR029058">
    <property type="entry name" value="AB_hydrolase_fold"/>
</dbReference>
<dbReference type="SUPFAM" id="SSF53474">
    <property type="entry name" value="alpha/beta-Hydrolases"/>
    <property type="match status" value="1"/>
</dbReference>